<dbReference type="EMBL" id="ANQC01000116">
    <property type="protein sequence ID" value="ESV55162.1"/>
    <property type="molecule type" value="Genomic_DNA"/>
</dbReference>
<gene>
    <name evidence="3" type="ORF">SAG0136_08075</name>
</gene>
<evidence type="ECO:0000256" key="2">
    <source>
        <dbReference type="SAM" id="SignalP"/>
    </source>
</evidence>
<keyword evidence="1 2" id="KW-0732">Signal</keyword>
<evidence type="ECO:0000313" key="4">
    <source>
        <dbReference type="Proteomes" id="UP000018482"/>
    </source>
</evidence>
<organism evidence="3 4">
    <name type="scientific">Streptococcus agalactiae LMG 14747</name>
    <dbReference type="NCBI Taxonomy" id="1154860"/>
    <lineage>
        <taxon>Bacteria</taxon>
        <taxon>Bacillati</taxon>
        <taxon>Bacillota</taxon>
        <taxon>Bacilli</taxon>
        <taxon>Lactobacillales</taxon>
        <taxon>Streptococcaceae</taxon>
        <taxon>Streptococcus</taxon>
    </lineage>
</organism>
<feature type="signal peptide" evidence="2">
    <location>
        <begin position="1"/>
        <end position="22"/>
    </location>
</feature>
<proteinExistence type="predicted"/>
<dbReference type="Proteomes" id="UP000018482">
    <property type="component" value="Unassembled WGS sequence"/>
</dbReference>
<dbReference type="AlphaFoldDB" id="V6Z2P3"/>
<evidence type="ECO:0000313" key="3">
    <source>
        <dbReference type="EMBL" id="ESV55162.1"/>
    </source>
</evidence>
<dbReference type="PROSITE" id="PS51257">
    <property type="entry name" value="PROKAR_LIPOPROTEIN"/>
    <property type="match status" value="1"/>
</dbReference>
<reference evidence="3 4" key="1">
    <citation type="submission" date="2013-05" db="EMBL/GenBank/DDBJ databases">
        <authorList>
            <person name="Richards V.P."/>
            <person name="Durkin S.A.S."/>
            <person name="Kim M."/>
            <person name="Pavinski Bitar P.D."/>
            <person name="Stanhope M.J."/>
            <person name="Town C.D."/>
            <person name="Venter J.C."/>
        </authorList>
    </citation>
    <scope>NUCLEOTIDE SEQUENCE [LARGE SCALE GENOMIC DNA]</scope>
    <source>
        <strain evidence="3 4">LMG 14747</strain>
    </source>
</reference>
<protein>
    <recommendedName>
        <fullName evidence="5">DUF4352 domain-containing protein</fullName>
    </recommendedName>
</protein>
<evidence type="ECO:0000256" key="1">
    <source>
        <dbReference type="ARBA" id="ARBA00022729"/>
    </source>
</evidence>
<sequence>MKRSLVLLSVCGLFLLGACSQKEETNDTKSTVESTMIVEESSSVPEVKNLAVGETYKFTEKDLEQSGYDNVGLELTVDKISVDKNLQLNTDYSDEDYTGLIPIIIDATFKNTTDKAIDLTSFDLITKDGEQGKWVPYLEGVSTEGVDVLNPGQSIKLKEVFGSPAENNFYLNYANAAWEVN</sequence>
<name>V6Z2P3_STRAG</name>
<evidence type="ECO:0008006" key="5">
    <source>
        <dbReference type="Google" id="ProtNLM"/>
    </source>
</evidence>
<feature type="chain" id="PRO_5004755319" description="DUF4352 domain-containing protein" evidence="2">
    <location>
        <begin position="23"/>
        <end position="181"/>
    </location>
</feature>
<dbReference type="InterPro" id="IPR029050">
    <property type="entry name" value="Immunoprotect_excell_Ig-like"/>
</dbReference>
<dbReference type="Gene3D" id="2.60.40.1240">
    <property type="match status" value="1"/>
</dbReference>
<accession>V6Z2P3</accession>
<comment type="caution">
    <text evidence="3">The sequence shown here is derived from an EMBL/GenBank/DDBJ whole genome shotgun (WGS) entry which is preliminary data.</text>
</comment>